<accession>A0ABT2C6R6</accession>
<organism evidence="2 3">
    <name type="scientific">Telluria mixta</name>
    <dbReference type="NCBI Taxonomy" id="34071"/>
    <lineage>
        <taxon>Bacteria</taxon>
        <taxon>Pseudomonadati</taxon>
        <taxon>Pseudomonadota</taxon>
        <taxon>Betaproteobacteria</taxon>
        <taxon>Burkholderiales</taxon>
        <taxon>Oxalobacteraceae</taxon>
        <taxon>Telluria group</taxon>
        <taxon>Telluria</taxon>
    </lineage>
</organism>
<evidence type="ECO:0000313" key="2">
    <source>
        <dbReference type="EMBL" id="MCS0633082.1"/>
    </source>
</evidence>
<proteinExistence type="predicted"/>
<evidence type="ECO:0000313" key="3">
    <source>
        <dbReference type="Proteomes" id="UP001165263"/>
    </source>
</evidence>
<feature type="chain" id="PRO_5047294261" description="DUF2987 domain-containing protein" evidence="1">
    <location>
        <begin position="27"/>
        <end position="227"/>
    </location>
</feature>
<feature type="signal peptide" evidence="1">
    <location>
        <begin position="1"/>
        <end position="26"/>
    </location>
</feature>
<dbReference type="RefSeq" id="WP_259452069.1">
    <property type="nucleotide sequence ID" value="NZ_CP119520.1"/>
</dbReference>
<keyword evidence="1" id="KW-0732">Signal</keyword>
<sequence length="227" mass="24998">MKNSLRIPLLTTSLFTSLLLALPGHAAEREWLPYRKLVDVIKLDKFDALPQAERDKVILYAKLVPVNKAISPLDAGLVVVDGASRTPLPLDAGGRARMALNPQWMAHDAQIWTSLPKGEKMRMGFDLGAVLPETTQWRYASVMGAIPQTNAAIGKVAGALSLFVPTMKSVIFKFDKPAQLTIKASGGDKRYASDAKNHVRLKLDEEMLKENPLVEVSMRPLEAEIDE</sequence>
<gene>
    <name evidence="2" type="ORF">NX786_27485</name>
</gene>
<dbReference type="EMBL" id="JANUHC010000012">
    <property type="protein sequence ID" value="MCS0633082.1"/>
    <property type="molecule type" value="Genomic_DNA"/>
</dbReference>
<reference evidence="2" key="1">
    <citation type="submission" date="2022-08" db="EMBL/GenBank/DDBJ databases">
        <title>Reclassification of Massilia species as members of the genera Telluria, Duganella, Pseudoduganella, Mokoshia gen. nov. and Zemynaea gen. nov. using orthogonal and non-orthogonal genome-based approaches.</title>
        <authorList>
            <person name="Bowman J.P."/>
        </authorList>
    </citation>
    <scope>NUCLEOTIDE SEQUENCE</scope>
    <source>
        <strain evidence="2">LMG 11547</strain>
    </source>
</reference>
<name>A0ABT2C6R6_9BURK</name>
<comment type="caution">
    <text evidence="2">The sequence shown here is derived from an EMBL/GenBank/DDBJ whole genome shotgun (WGS) entry which is preliminary data.</text>
</comment>
<dbReference type="Proteomes" id="UP001165263">
    <property type="component" value="Unassembled WGS sequence"/>
</dbReference>
<keyword evidence="3" id="KW-1185">Reference proteome</keyword>
<evidence type="ECO:0008006" key="4">
    <source>
        <dbReference type="Google" id="ProtNLM"/>
    </source>
</evidence>
<protein>
    <recommendedName>
        <fullName evidence="4">DUF2987 domain-containing protein</fullName>
    </recommendedName>
</protein>
<evidence type="ECO:0000256" key="1">
    <source>
        <dbReference type="SAM" id="SignalP"/>
    </source>
</evidence>